<dbReference type="GO" id="GO:0016020">
    <property type="term" value="C:membrane"/>
    <property type="evidence" value="ECO:0007669"/>
    <property type="project" value="UniProtKB-SubCell"/>
</dbReference>
<comment type="subcellular location">
    <subcellularLocation>
        <location evidence="1">Membrane</location>
    </subcellularLocation>
</comment>
<feature type="region of interest" description="Disordered" evidence="5">
    <location>
        <begin position="153"/>
        <end position="175"/>
    </location>
</feature>
<dbReference type="PROSITE" id="PS51775">
    <property type="entry name" value="GTD_BINDING"/>
    <property type="match status" value="1"/>
</dbReference>
<dbReference type="PANTHER" id="PTHR31422">
    <property type="entry name" value="BNAANNG28530D PROTEIN"/>
    <property type="match status" value="1"/>
</dbReference>
<keyword evidence="4" id="KW-0472">Membrane</keyword>
<keyword evidence="2" id="KW-0812">Transmembrane</keyword>
<name>A0ABC8TU83_9AQUA</name>
<keyword evidence="3" id="KW-1133">Transmembrane helix</keyword>
<evidence type="ECO:0000256" key="5">
    <source>
        <dbReference type="SAM" id="MobiDB-lite"/>
    </source>
</evidence>
<evidence type="ECO:0000313" key="8">
    <source>
        <dbReference type="Proteomes" id="UP001642360"/>
    </source>
</evidence>
<evidence type="ECO:0000256" key="2">
    <source>
        <dbReference type="ARBA" id="ARBA00022692"/>
    </source>
</evidence>
<proteinExistence type="predicted"/>
<evidence type="ECO:0000259" key="6">
    <source>
        <dbReference type="PROSITE" id="PS51775"/>
    </source>
</evidence>
<evidence type="ECO:0000256" key="1">
    <source>
        <dbReference type="ARBA" id="ARBA00004370"/>
    </source>
</evidence>
<dbReference type="Pfam" id="PF04576">
    <property type="entry name" value="Zein-binding"/>
    <property type="match status" value="1"/>
</dbReference>
<evidence type="ECO:0000256" key="3">
    <source>
        <dbReference type="ARBA" id="ARBA00022989"/>
    </source>
</evidence>
<feature type="compositionally biased region" description="Basic and acidic residues" evidence="5">
    <location>
        <begin position="158"/>
        <end position="167"/>
    </location>
</feature>
<keyword evidence="8" id="KW-1185">Reference proteome</keyword>
<evidence type="ECO:0000313" key="7">
    <source>
        <dbReference type="EMBL" id="CAK9171612.1"/>
    </source>
</evidence>
<sequence>MAESVMGMSQADMGALKEALCAQRHLLQKLYNELDVEREASATAASEALSTILRLQGEKVVVKLEVEQYKRLAEEKMCHAEESLAIFEDLNYQKEMKIVALDYQVQAYRYKLLSMDCSDLGVDEINFPENLLQRNENLVKEISVQNISRRKRSISPKTDFDENKAEEQTGQEIKGQTLELEKKPENSVVGQIILYWEHIRNLDERVKEIAGVNYASSKNGSRSSSICSQVSIGMAYDATKEFIRRELDQAKHAHCVMETNANSASSSSIHDVFEVPQIHENHRGHVRQTKERCEEVLEGDERIEKLDIVMS</sequence>
<dbReference type="InterPro" id="IPR007656">
    <property type="entry name" value="GTD-bd"/>
</dbReference>
<evidence type="ECO:0000256" key="4">
    <source>
        <dbReference type="ARBA" id="ARBA00023136"/>
    </source>
</evidence>
<dbReference type="GO" id="GO:0080115">
    <property type="term" value="F:myosin XI tail binding"/>
    <property type="evidence" value="ECO:0007669"/>
    <property type="project" value="UniProtKB-ARBA"/>
</dbReference>
<accession>A0ABC8TU83</accession>
<reference evidence="7 8" key="1">
    <citation type="submission" date="2024-02" db="EMBL/GenBank/DDBJ databases">
        <authorList>
            <person name="Vignale AGUSTIN F."/>
            <person name="Sosa J E."/>
            <person name="Modenutti C."/>
        </authorList>
    </citation>
    <scope>NUCLEOTIDE SEQUENCE [LARGE SCALE GENOMIC DNA]</scope>
</reference>
<comment type="caution">
    <text evidence="7">The sequence shown here is derived from an EMBL/GenBank/DDBJ whole genome shotgun (WGS) entry which is preliminary data.</text>
</comment>
<dbReference type="PANTHER" id="PTHR31422:SF1">
    <property type="entry name" value="GTD-BINDING DOMAIN-CONTAINING PROTEIN"/>
    <property type="match status" value="1"/>
</dbReference>
<feature type="domain" description="GTD-binding" evidence="6">
    <location>
        <begin position="11"/>
        <end position="109"/>
    </location>
</feature>
<gene>
    <name evidence="7" type="ORF">ILEXP_LOCUS41192</name>
</gene>
<organism evidence="7 8">
    <name type="scientific">Ilex paraguariensis</name>
    <name type="common">yerba mate</name>
    <dbReference type="NCBI Taxonomy" id="185542"/>
    <lineage>
        <taxon>Eukaryota</taxon>
        <taxon>Viridiplantae</taxon>
        <taxon>Streptophyta</taxon>
        <taxon>Embryophyta</taxon>
        <taxon>Tracheophyta</taxon>
        <taxon>Spermatophyta</taxon>
        <taxon>Magnoliopsida</taxon>
        <taxon>eudicotyledons</taxon>
        <taxon>Gunneridae</taxon>
        <taxon>Pentapetalae</taxon>
        <taxon>asterids</taxon>
        <taxon>campanulids</taxon>
        <taxon>Aquifoliales</taxon>
        <taxon>Aquifoliaceae</taxon>
        <taxon>Ilex</taxon>
    </lineage>
</organism>
<dbReference type="EMBL" id="CAUOFW020005802">
    <property type="protein sequence ID" value="CAK9171612.1"/>
    <property type="molecule type" value="Genomic_DNA"/>
</dbReference>
<protein>
    <recommendedName>
        <fullName evidence="6">GTD-binding domain-containing protein</fullName>
    </recommendedName>
</protein>
<dbReference type="Proteomes" id="UP001642360">
    <property type="component" value="Unassembled WGS sequence"/>
</dbReference>
<dbReference type="AlphaFoldDB" id="A0ABC8TU83"/>